<evidence type="ECO:0000313" key="8">
    <source>
        <dbReference type="EMBL" id="RJS47052.1"/>
    </source>
</evidence>
<evidence type="ECO:0000256" key="6">
    <source>
        <dbReference type="PIRSR" id="PIRSR602129-50"/>
    </source>
</evidence>
<protein>
    <submittedName>
        <fullName evidence="8">Aminotransferase class V-fold PLP-dependent enzyme</fullName>
    </submittedName>
</protein>
<keyword evidence="4 6" id="KW-0663">Pyridoxal phosphate</keyword>
<keyword evidence="9" id="KW-1185">Reference proteome</keyword>
<accession>A0A3A5H9K2</accession>
<dbReference type="RefSeq" id="WP_120061022.1">
    <property type="nucleotide sequence ID" value="NZ_QYRP01000002.1"/>
</dbReference>
<name>A0A3A5H9K2_9ACTN</name>
<dbReference type="Pfam" id="PF00282">
    <property type="entry name" value="Pyridoxal_deC"/>
    <property type="match status" value="1"/>
</dbReference>
<dbReference type="Proteomes" id="UP000276542">
    <property type="component" value="Unassembled WGS sequence"/>
</dbReference>
<comment type="similarity">
    <text evidence="2 7">Belongs to the group II decarboxylase family.</text>
</comment>
<dbReference type="InterPro" id="IPR015421">
    <property type="entry name" value="PyrdxlP-dep_Trfase_major"/>
</dbReference>
<dbReference type="PANTHER" id="PTHR45677">
    <property type="entry name" value="GLUTAMATE DECARBOXYLASE-RELATED"/>
    <property type="match status" value="1"/>
</dbReference>
<dbReference type="OrthoDB" id="3335676at2"/>
<dbReference type="Gene3D" id="3.40.640.10">
    <property type="entry name" value="Type I PLP-dependent aspartate aminotransferase-like (Major domain)"/>
    <property type="match status" value="1"/>
</dbReference>
<organism evidence="8 9">
    <name type="scientific">Nocardioides cavernaquae</name>
    <dbReference type="NCBI Taxonomy" id="2321396"/>
    <lineage>
        <taxon>Bacteria</taxon>
        <taxon>Bacillati</taxon>
        <taxon>Actinomycetota</taxon>
        <taxon>Actinomycetes</taxon>
        <taxon>Propionibacteriales</taxon>
        <taxon>Nocardioidaceae</taxon>
        <taxon>Nocardioides</taxon>
    </lineage>
</organism>
<feature type="modified residue" description="N6-(pyridoxal phosphate)lysine" evidence="6">
    <location>
        <position position="300"/>
    </location>
</feature>
<evidence type="ECO:0000313" key="9">
    <source>
        <dbReference type="Proteomes" id="UP000276542"/>
    </source>
</evidence>
<gene>
    <name evidence="8" type="ORF">D4739_13055</name>
</gene>
<keyword evidence="3" id="KW-0210">Decarboxylase</keyword>
<dbReference type="Gene3D" id="3.90.1150.10">
    <property type="entry name" value="Aspartate Aminotransferase, domain 1"/>
    <property type="match status" value="1"/>
</dbReference>
<keyword evidence="5 7" id="KW-0456">Lyase</keyword>
<evidence type="ECO:0000256" key="5">
    <source>
        <dbReference type="ARBA" id="ARBA00023239"/>
    </source>
</evidence>
<dbReference type="AlphaFoldDB" id="A0A3A5H9K2"/>
<keyword evidence="8" id="KW-0032">Aminotransferase</keyword>
<evidence type="ECO:0000256" key="7">
    <source>
        <dbReference type="RuleBase" id="RU000382"/>
    </source>
</evidence>
<evidence type="ECO:0000256" key="1">
    <source>
        <dbReference type="ARBA" id="ARBA00001933"/>
    </source>
</evidence>
<reference evidence="9" key="1">
    <citation type="submission" date="2018-09" db="EMBL/GenBank/DDBJ databases">
        <authorList>
            <person name="Zhu H."/>
        </authorList>
    </citation>
    <scope>NUCLEOTIDE SEQUENCE [LARGE SCALE GENOMIC DNA]</scope>
    <source>
        <strain evidence="9">K1W22B-1</strain>
    </source>
</reference>
<dbReference type="CDD" id="cd06450">
    <property type="entry name" value="DOPA_deC_like"/>
    <property type="match status" value="1"/>
</dbReference>
<dbReference type="GO" id="GO:0004058">
    <property type="term" value="F:aromatic-L-amino-acid decarboxylase activity"/>
    <property type="evidence" value="ECO:0007669"/>
    <property type="project" value="UniProtKB-ARBA"/>
</dbReference>
<dbReference type="GO" id="GO:0008483">
    <property type="term" value="F:transaminase activity"/>
    <property type="evidence" value="ECO:0007669"/>
    <property type="project" value="UniProtKB-KW"/>
</dbReference>
<dbReference type="InterPro" id="IPR015422">
    <property type="entry name" value="PyrdxlP-dep_Trfase_small"/>
</dbReference>
<dbReference type="GO" id="GO:0030170">
    <property type="term" value="F:pyridoxal phosphate binding"/>
    <property type="evidence" value="ECO:0007669"/>
    <property type="project" value="InterPro"/>
</dbReference>
<evidence type="ECO:0000256" key="4">
    <source>
        <dbReference type="ARBA" id="ARBA00022898"/>
    </source>
</evidence>
<comment type="cofactor">
    <cofactor evidence="1 6 7">
        <name>pyridoxal 5'-phosphate</name>
        <dbReference type="ChEBI" id="CHEBI:597326"/>
    </cofactor>
</comment>
<dbReference type="SUPFAM" id="SSF53383">
    <property type="entry name" value="PLP-dependent transferases"/>
    <property type="match status" value="1"/>
</dbReference>
<dbReference type="GO" id="GO:0019752">
    <property type="term" value="P:carboxylic acid metabolic process"/>
    <property type="evidence" value="ECO:0007669"/>
    <property type="project" value="InterPro"/>
</dbReference>
<dbReference type="GO" id="GO:0005737">
    <property type="term" value="C:cytoplasm"/>
    <property type="evidence" value="ECO:0007669"/>
    <property type="project" value="TreeGrafter"/>
</dbReference>
<proteinExistence type="inferred from homology"/>
<evidence type="ECO:0000256" key="3">
    <source>
        <dbReference type="ARBA" id="ARBA00022793"/>
    </source>
</evidence>
<dbReference type="PANTHER" id="PTHR45677:SF8">
    <property type="entry name" value="CYSTEINE SULFINIC ACID DECARBOXYLASE"/>
    <property type="match status" value="1"/>
</dbReference>
<keyword evidence="8" id="KW-0808">Transferase</keyword>
<evidence type="ECO:0000256" key="2">
    <source>
        <dbReference type="ARBA" id="ARBA00009533"/>
    </source>
</evidence>
<dbReference type="InterPro" id="IPR015424">
    <property type="entry name" value="PyrdxlP-dep_Trfase"/>
</dbReference>
<sequence>MTAPSFDQLFHPDNAGRYTTAMTDGLRLLLEQLARIDRPVTGLSPEVAAKPVLDVDLDRPLGDTSAALAEIRELWLDDTVYFHDTKYAAHLNCPVVIPALVAELFMAAINTSMDTFDQSVGGTFMERHLIDWTAARAGYPEGLRDGIFTSGGSQSNLQALLLARGEAQLRGVPLEKLRFFTSADCHFSIAKSARLLGMGDAAAVAVPTDGSRRMDVDELERMLADCVADGLVPAAVVATAGTTDFGVIDPLDRIANACSRYGAWFHIDAAYGGGLLASPRYRHLLDGIERSDSVTIDFHKSWYQPVSSSALIVRDLASMQHASWYADYLNPKESENPNQVDKSLQTTRRFDAVKLWMTLRVMGPDGLGACFDAAIDLAREVHDRLALMPDIETIARSQLSTVVFRYTNAALDEETLGELNRRIRSELWSSGRAVVAATKVDGRQFLKFTLLNPLATPEEILDIVEDVRALGRAVMEVAR</sequence>
<dbReference type="InterPro" id="IPR002129">
    <property type="entry name" value="PyrdxlP-dep_de-COase"/>
</dbReference>
<comment type="caution">
    <text evidence="8">The sequence shown here is derived from an EMBL/GenBank/DDBJ whole genome shotgun (WGS) entry which is preliminary data.</text>
</comment>
<dbReference type="EMBL" id="QYRP01000002">
    <property type="protein sequence ID" value="RJS47052.1"/>
    <property type="molecule type" value="Genomic_DNA"/>
</dbReference>